<evidence type="ECO:0000256" key="1">
    <source>
        <dbReference type="ARBA" id="ARBA00000287"/>
    </source>
</evidence>
<keyword evidence="9" id="KW-0812">Transmembrane</keyword>
<sequence length="245" mass="26527">MSKRSSAASAGENGVTSRESPPANQPAIDKQKMLLSADVGHFSLVRAMHLADLITLMNGFCGVMSIFSSLHSCLDAPNRESHLGWALAFLPFGLFFDFLDGKVARWRKKSSLMGQELDSLADLISFGVAPAMVAFSIGLRTTVDTVGLTFFVLCGLTRLARFNVTVAVLPKDASGKSKYFEGTPIPTSLGLDAIMGYWLKQGLILDNIPFGTLLEGTPLEFHPAVLLFMIHGCMMTSKTIRIPKP</sequence>
<comment type="pathway">
    <text evidence="3">Lipid metabolism.</text>
</comment>
<dbReference type="InterPro" id="IPR050324">
    <property type="entry name" value="CDP-alcohol_PTase-I"/>
</dbReference>
<dbReference type="OrthoDB" id="448573at2759"/>
<comment type="similarity">
    <text evidence="4 18 19">Belongs to the CDP-alcohol phosphatidyltransferase class-I family.</text>
</comment>
<evidence type="ECO:0000256" key="3">
    <source>
        <dbReference type="ARBA" id="ARBA00005189"/>
    </source>
</evidence>
<evidence type="ECO:0000256" key="17">
    <source>
        <dbReference type="ARBA" id="ARBA00060701"/>
    </source>
</evidence>
<dbReference type="Proteomes" id="UP000034112">
    <property type="component" value="Unassembled WGS sequence"/>
</dbReference>
<evidence type="ECO:0000256" key="6">
    <source>
        <dbReference type="ARBA" id="ARBA00017171"/>
    </source>
</evidence>
<dbReference type="FunFam" id="1.20.120.1760:FF:000022">
    <property type="entry name" value="CDP-diacylglycerol--serine O-phosphatidyltransferase"/>
    <property type="match status" value="1"/>
</dbReference>
<keyword evidence="11" id="KW-1133">Transmembrane helix</keyword>
<evidence type="ECO:0000256" key="16">
    <source>
        <dbReference type="ARBA" id="ARBA00032361"/>
    </source>
</evidence>
<protein>
    <recommendedName>
        <fullName evidence="6 18">CDP-diacylglycerol--serine O-phosphatidyltransferase</fullName>
        <ecNumber evidence="5 18">2.7.8.8</ecNumber>
    </recommendedName>
    <alternativeName>
        <fullName evidence="16 18">Phosphatidylserine synthase</fullName>
    </alternativeName>
</protein>
<evidence type="ECO:0000256" key="10">
    <source>
        <dbReference type="ARBA" id="ARBA00022824"/>
    </source>
</evidence>
<keyword evidence="8 18" id="KW-0808">Transferase</keyword>
<dbReference type="Pfam" id="PF01066">
    <property type="entry name" value="CDP-OH_P_transf"/>
    <property type="match status" value="1"/>
</dbReference>
<evidence type="ECO:0000256" key="5">
    <source>
        <dbReference type="ARBA" id="ARBA00013174"/>
    </source>
</evidence>
<dbReference type="InterPro" id="IPR000462">
    <property type="entry name" value="CDP-OH_P_trans"/>
</dbReference>
<accession>A0A0F9X0D2</accession>
<dbReference type="GO" id="GO:0005789">
    <property type="term" value="C:endoplasmic reticulum membrane"/>
    <property type="evidence" value="ECO:0007669"/>
    <property type="project" value="UniProtKB-SubCell"/>
</dbReference>
<evidence type="ECO:0000256" key="2">
    <source>
        <dbReference type="ARBA" id="ARBA00004477"/>
    </source>
</evidence>
<organism evidence="21 22">
    <name type="scientific">Trichoderma harzianum</name>
    <name type="common">Hypocrea lixii</name>
    <dbReference type="NCBI Taxonomy" id="5544"/>
    <lineage>
        <taxon>Eukaryota</taxon>
        <taxon>Fungi</taxon>
        <taxon>Dikarya</taxon>
        <taxon>Ascomycota</taxon>
        <taxon>Pezizomycotina</taxon>
        <taxon>Sordariomycetes</taxon>
        <taxon>Hypocreomycetidae</taxon>
        <taxon>Hypocreales</taxon>
        <taxon>Hypocreaceae</taxon>
        <taxon>Trichoderma</taxon>
    </lineage>
</organism>
<comment type="subcellular location">
    <subcellularLocation>
        <location evidence="2">Endoplasmic reticulum membrane</location>
        <topology evidence="2">Multi-pass membrane protein</topology>
    </subcellularLocation>
</comment>
<comment type="pathway">
    <text evidence="17 18">Phospholipid metabolism; phosphatidylethanolamine biosynthesis; phosphatidylethanolamine from CDP-diacylglycerol: step 1/2.</text>
</comment>
<evidence type="ECO:0000256" key="13">
    <source>
        <dbReference type="ARBA" id="ARBA00023136"/>
    </source>
</evidence>
<evidence type="ECO:0000256" key="9">
    <source>
        <dbReference type="ARBA" id="ARBA00022692"/>
    </source>
</evidence>
<dbReference type="InterPro" id="IPR004533">
    <property type="entry name" value="CDP-diaglyc--ser_O-PTrfase"/>
</dbReference>
<keyword evidence="14 18" id="KW-0594">Phospholipid biosynthesis</keyword>
<evidence type="ECO:0000256" key="14">
    <source>
        <dbReference type="ARBA" id="ARBA00023209"/>
    </source>
</evidence>
<proteinExistence type="inferred from homology"/>
<dbReference type="AlphaFoldDB" id="A0A0F9X0D2"/>
<dbReference type="PANTHER" id="PTHR14269">
    <property type="entry name" value="CDP-DIACYLGLYCEROL--GLYCEROL-3-PHOSPHATE 3-PHOSPHATIDYLTRANSFERASE-RELATED"/>
    <property type="match status" value="1"/>
</dbReference>
<feature type="compositionally biased region" description="Polar residues" evidence="20">
    <location>
        <begin position="1"/>
        <end position="19"/>
    </location>
</feature>
<dbReference type="EMBL" id="JOKZ01000462">
    <property type="protein sequence ID" value="KKO98089.1"/>
    <property type="molecule type" value="Genomic_DNA"/>
</dbReference>
<evidence type="ECO:0000256" key="4">
    <source>
        <dbReference type="ARBA" id="ARBA00010441"/>
    </source>
</evidence>
<dbReference type="InterPro" id="IPR016271">
    <property type="entry name" value="CDP-diaglyc--ser_O-PTrfase_fun"/>
</dbReference>
<dbReference type="PIRSF" id="PIRSF000852">
    <property type="entry name" value="Phosphatidylserine_synth_fun"/>
    <property type="match status" value="1"/>
</dbReference>
<evidence type="ECO:0000256" key="12">
    <source>
        <dbReference type="ARBA" id="ARBA00023098"/>
    </source>
</evidence>
<keyword evidence="13 18" id="KW-0472">Membrane</keyword>
<evidence type="ECO:0000256" key="20">
    <source>
        <dbReference type="SAM" id="MobiDB-lite"/>
    </source>
</evidence>
<dbReference type="PROSITE" id="PS00379">
    <property type="entry name" value="CDP_ALCOHOL_P_TRANSF"/>
    <property type="match status" value="1"/>
</dbReference>
<evidence type="ECO:0000256" key="15">
    <source>
        <dbReference type="ARBA" id="ARBA00023264"/>
    </source>
</evidence>
<keyword evidence="10 18" id="KW-0256">Endoplasmic reticulum</keyword>
<dbReference type="InterPro" id="IPR043130">
    <property type="entry name" value="CDP-OH_PTrfase_TM_dom"/>
</dbReference>
<evidence type="ECO:0000313" key="22">
    <source>
        <dbReference type="Proteomes" id="UP000034112"/>
    </source>
</evidence>
<comment type="caution">
    <text evidence="21">The sequence shown here is derived from an EMBL/GenBank/DDBJ whole genome shotgun (WGS) entry which is preliminary data.</text>
</comment>
<evidence type="ECO:0000256" key="18">
    <source>
        <dbReference type="PIRNR" id="PIRNR000852"/>
    </source>
</evidence>
<dbReference type="GO" id="GO:0006659">
    <property type="term" value="P:phosphatidylserine biosynthetic process"/>
    <property type="evidence" value="ECO:0007669"/>
    <property type="project" value="UniProtKB-UniRule"/>
</dbReference>
<evidence type="ECO:0000256" key="7">
    <source>
        <dbReference type="ARBA" id="ARBA00022516"/>
    </source>
</evidence>
<dbReference type="Gene3D" id="1.20.120.1760">
    <property type="match status" value="1"/>
</dbReference>
<evidence type="ECO:0000313" key="21">
    <source>
        <dbReference type="EMBL" id="KKO98089.1"/>
    </source>
</evidence>
<dbReference type="OMA" id="HGCGMIS"/>
<comment type="catalytic activity">
    <reaction evidence="1 18">
        <text>a CDP-1,2-diacyl-sn-glycerol + L-serine = a 1,2-diacyl-sn-glycero-3-phospho-L-serine + CMP + H(+)</text>
        <dbReference type="Rhea" id="RHEA:16913"/>
        <dbReference type="ChEBI" id="CHEBI:15378"/>
        <dbReference type="ChEBI" id="CHEBI:33384"/>
        <dbReference type="ChEBI" id="CHEBI:57262"/>
        <dbReference type="ChEBI" id="CHEBI:58332"/>
        <dbReference type="ChEBI" id="CHEBI:60377"/>
        <dbReference type="EC" id="2.7.8.8"/>
    </reaction>
</comment>
<dbReference type="GO" id="GO:0003882">
    <property type="term" value="F:CDP-diacylglycerol-serine O-phosphatidyltransferase activity"/>
    <property type="evidence" value="ECO:0007669"/>
    <property type="project" value="UniProtKB-UniRule"/>
</dbReference>
<evidence type="ECO:0000256" key="8">
    <source>
        <dbReference type="ARBA" id="ARBA00022679"/>
    </source>
</evidence>
<dbReference type="PANTHER" id="PTHR14269:SF61">
    <property type="entry name" value="CDP-DIACYLGLYCEROL--SERINE O-PHOSPHATIDYLTRANSFERASE"/>
    <property type="match status" value="1"/>
</dbReference>
<keyword evidence="7 18" id="KW-0444">Lipid biosynthesis</keyword>
<gene>
    <name evidence="21" type="ORF">THAR02_09801</name>
</gene>
<keyword evidence="12 18" id="KW-0443">Lipid metabolism</keyword>
<dbReference type="GO" id="GO:0006646">
    <property type="term" value="P:phosphatidylethanolamine biosynthetic process"/>
    <property type="evidence" value="ECO:0007669"/>
    <property type="project" value="UniProtKB-UniRule"/>
</dbReference>
<evidence type="ECO:0000256" key="19">
    <source>
        <dbReference type="RuleBase" id="RU003750"/>
    </source>
</evidence>
<reference evidence="22" key="1">
    <citation type="journal article" date="2015" name="Genome Announc.">
        <title>Draft whole-genome sequence of the biocontrol agent Trichoderma harzianum T6776.</title>
        <authorList>
            <person name="Baroncelli R."/>
            <person name="Piaggeschi G."/>
            <person name="Fiorini L."/>
            <person name="Bertolini E."/>
            <person name="Zapparata A."/>
            <person name="Pe M.E."/>
            <person name="Sarrocco S."/>
            <person name="Vannacci G."/>
        </authorList>
    </citation>
    <scope>NUCLEOTIDE SEQUENCE [LARGE SCALE GENOMIC DNA]</scope>
    <source>
        <strain evidence="22">T6776</strain>
    </source>
</reference>
<dbReference type="EC" id="2.7.8.8" evidence="5 18"/>
<dbReference type="UniPathway" id="UPA00558">
    <property type="reaction ID" value="UER00615"/>
</dbReference>
<dbReference type="NCBIfam" id="TIGR00473">
    <property type="entry name" value="pssA"/>
    <property type="match status" value="1"/>
</dbReference>
<keyword evidence="15 18" id="KW-1208">Phospholipid metabolism</keyword>
<evidence type="ECO:0000256" key="11">
    <source>
        <dbReference type="ARBA" id="ARBA00022989"/>
    </source>
</evidence>
<dbReference type="InterPro" id="IPR048254">
    <property type="entry name" value="CDP_ALCOHOL_P_TRANSF_CS"/>
</dbReference>
<name>A0A0F9X0D2_TRIHA</name>
<feature type="region of interest" description="Disordered" evidence="20">
    <location>
        <begin position="1"/>
        <end position="25"/>
    </location>
</feature>